<dbReference type="PANTHER" id="PTHR24276">
    <property type="entry name" value="POLYSERASE-RELATED"/>
    <property type="match status" value="1"/>
</dbReference>
<evidence type="ECO:0000256" key="4">
    <source>
        <dbReference type="ARBA" id="ARBA00023157"/>
    </source>
</evidence>
<evidence type="ECO:0000313" key="8">
    <source>
        <dbReference type="EMBL" id="RHY08458.1"/>
    </source>
</evidence>
<protein>
    <recommendedName>
        <fullName evidence="7">Peptidase S1 domain-containing protein</fullName>
    </recommendedName>
</protein>
<accession>A0A397ARN9</accession>
<evidence type="ECO:0000259" key="7">
    <source>
        <dbReference type="PROSITE" id="PS50240"/>
    </source>
</evidence>
<dbReference type="SMART" id="SM00020">
    <property type="entry name" value="Tryp_SPc"/>
    <property type="match status" value="1"/>
</dbReference>
<name>A0A397ARN9_APHAT</name>
<dbReference type="PROSITE" id="PS50240">
    <property type="entry name" value="TRYPSIN_DOM"/>
    <property type="match status" value="1"/>
</dbReference>
<dbReference type="InterPro" id="IPR050430">
    <property type="entry name" value="Peptidase_S1"/>
</dbReference>
<dbReference type="Pfam" id="PF00089">
    <property type="entry name" value="Trypsin"/>
    <property type="match status" value="1"/>
</dbReference>
<dbReference type="GO" id="GO:0006508">
    <property type="term" value="P:proteolysis"/>
    <property type="evidence" value="ECO:0007669"/>
    <property type="project" value="InterPro"/>
</dbReference>
<dbReference type="InterPro" id="IPR009003">
    <property type="entry name" value="Peptidase_S1_PA"/>
</dbReference>
<dbReference type="Gene3D" id="2.40.10.10">
    <property type="entry name" value="Trypsin-like serine proteases"/>
    <property type="match status" value="1"/>
</dbReference>
<dbReference type="GO" id="GO:0004252">
    <property type="term" value="F:serine-type endopeptidase activity"/>
    <property type="evidence" value="ECO:0007669"/>
    <property type="project" value="InterPro"/>
</dbReference>
<evidence type="ECO:0000256" key="6">
    <source>
        <dbReference type="SAM" id="SignalP"/>
    </source>
</evidence>
<feature type="signal peptide" evidence="6">
    <location>
        <begin position="1"/>
        <end position="16"/>
    </location>
</feature>
<sequence>MVKFLALAAVAASAVAQISQSPPKVINGIEVPIGKYSYVTSLRLNETSWSNCIASLVAPKILVTAAHCLLTDWAKFAYIGSHYLDGTKDGELIKIVKHTKHPKYNKASRWDYDFAVLELETASSLPPIKLNWDEDQFSAPGVVAWVRGFGTTKSGESQSPVLLEADVPIYSNDACHKTFTGYTINVTASMICAGGESKDTCNGNSGGPLTVTRNGIEYLAGVTSWGLTCGIYGIPGGYARISEARDFIEPFLPMTAC</sequence>
<feature type="domain" description="Peptidase S1" evidence="7">
    <location>
        <begin position="25"/>
        <end position="253"/>
    </location>
</feature>
<dbReference type="AlphaFoldDB" id="A0A397ARN9"/>
<keyword evidence="5" id="KW-0325">Glycoprotein</keyword>
<dbReference type="SUPFAM" id="SSF50494">
    <property type="entry name" value="Trypsin-like serine proteases"/>
    <property type="match status" value="1"/>
</dbReference>
<reference evidence="8 9" key="1">
    <citation type="submission" date="2018-08" db="EMBL/GenBank/DDBJ databases">
        <title>Aphanomyces genome sequencing and annotation.</title>
        <authorList>
            <person name="Minardi D."/>
            <person name="Oidtmann B."/>
            <person name="Van Der Giezen M."/>
            <person name="Studholme D.J."/>
        </authorList>
    </citation>
    <scope>NUCLEOTIDE SEQUENCE [LARGE SCALE GENOMIC DNA]</scope>
    <source>
        <strain evidence="8 9">Kv</strain>
    </source>
</reference>
<dbReference type="PROSITE" id="PS00134">
    <property type="entry name" value="TRYPSIN_HIS"/>
    <property type="match status" value="1"/>
</dbReference>
<organism evidence="8 9">
    <name type="scientific">Aphanomyces astaci</name>
    <name type="common">Crayfish plague agent</name>
    <dbReference type="NCBI Taxonomy" id="112090"/>
    <lineage>
        <taxon>Eukaryota</taxon>
        <taxon>Sar</taxon>
        <taxon>Stramenopiles</taxon>
        <taxon>Oomycota</taxon>
        <taxon>Saprolegniomycetes</taxon>
        <taxon>Saprolegniales</taxon>
        <taxon>Verrucalvaceae</taxon>
        <taxon>Aphanomyces</taxon>
    </lineage>
</organism>
<dbReference type="InterPro" id="IPR018114">
    <property type="entry name" value="TRYPSIN_HIS"/>
</dbReference>
<dbReference type="CDD" id="cd00190">
    <property type="entry name" value="Tryp_SPc"/>
    <property type="match status" value="1"/>
</dbReference>
<proteinExistence type="inferred from homology"/>
<dbReference type="FunFam" id="2.40.10.10:FF:000002">
    <property type="entry name" value="Transmembrane protease serine"/>
    <property type="match status" value="1"/>
</dbReference>
<evidence type="ECO:0000256" key="3">
    <source>
        <dbReference type="ARBA" id="ARBA00023026"/>
    </source>
</evidence>
<dbReference type="PANTHER" id="PTHR24276:SF98">
    <property type="entry name" value="FI18310P1-RELATED"/>
    <property type="match status" value="1"/>
</dbReference>
<dbReference type="Proteomes" id="UP000265427">
    <property type="component" value="Unassembled WGS sequence"/>
</dbReference>
<evidence type="ECO:0000313" key="9">
    <source>
        <dbReference type="Proteomes" id="UP000265427"/>
    </source>
</evidence>
<keyword evidence="4" id="KW-1015">Disulfide bond</keyword>
<dbReference type="InterPro" id="IPR001254">
    <property type="entry name" value="Trypsin_dom"/>
</dbReference>
<gene>
    <name evidence="8" type="ORF">DYB36_010459</name>
</gene>
<dbReference type="EMBL" id="QUSZ01005723">
    <property type="protein sequence ID" value="RHY08458.1"/>
    <property type="molecule type" value="Genomic_DNA"/>
</dbReference>
<keyword evidence="2 6" id="KW-0732">Signal</keyword>
<comment type="similarity">
    <text evidence="1">Belongs to the peptidase S1 family.</text>
</comment>
<evidence type="ECO:0000256" key="1">
    <source>
        <dbReference type="ARBA" id="ARBA00007664"/>
    </source>
</evidence>
<dbReference type="PRINTS" id="PR00722">
    <property type="entry name" value="CHYMOTRYPSIN"/>
</dbReference>
<evidence type="ECO:0000256" key="5">
    <source>
        <dbReference type="ARBA" id="ARBA00023180"/>
    </source>
</evidence>
<feature type="chain" id="PRO_5017240413" description="Peptidase S1 domain-containing protein" evidence="6">
    <location>
        <begin position="17"/>
        <end position="257"/>
    </location>
</feature>
<comment type="caution">
    <text evidence="8">The sequence shown here is derived from an EMBL/GenBank/DDBJ whole genome shotgun (WGS) entry which is preliminary data.</text>
</comment>
<dbReference type="InterPro" id="IPR001314">
    <property type="entry name" value="Peptidase_S1A"/>
</dbReference>
<evidence type="ECO:0000256" key="2">
    <source>
        <dbReference type="ARBA" id="ARBA00022729"/>
    </source>
</evidence>
<dbReference type="InterPro" id="IPR043504">
    <property type="entry name" value="Peptidase_S1_PA_chymotrypsin"/>
</dbReference>
<keyword evidence="3" id="KW-0843">Virulence</keyword>